<dbReference type="OrthoDB" id="9810089at2"/>
<keyword evidence="6 9" id="KW-1133">Transmembrane helix</keyword>
<evidence type="ECO:0000313" key="10">
    <source>
        <dbReference type="EMBL" id="TPW30618.1"/>
    </source>
</evidence>
<evidence type="ECO:0000256" key="5">
    <source>
        <dbReference type="ARBA" id="ARBA00022970"/>
    </source>
</evidence>
<evidence type="ECO:0000256" key="3">
    <source>
        <dbReference type="ARBA" id="ARBA00022475"/>
    </source>
</evidence>
<accession>A0A506UAS1</accession>
<feature type="transmembrane region" description="Helical" evidence="9">
    <location>
        <begin position="12"/>
        <end position="31"/>
    </location>
</feature>
<evidence type="ECO:0000313" key="11">
    <source>
        <dbReference type="Proteomes" id="UP000320314"/>
    </source>
</evidence>
<dbReference type="InterPro" id="IPR001851">
    <property type="entry name" value="ABC_transp_permease"/>
</dbReference>
<keyword evidence="5" id="KW-0029">Amino-acid transport</keyword>
<feature type="transmembrane region" description="Helical" evidence="9">
    <location>
        <begin position="309"/>
        <end position="328"/>
    </location>
</feature>
<dbReference type="PANTHER" id="PTHR11795">
    <property type="entry name" value="BRANCHED-CHAIN AMINO ACID TRANSPORT SYSTEM PERMEASE PROTEIN LIVH"/>
    <property type="match status" value="1"/>
</dbReference>
<keyword evidence="11" id="KW-1185">Reference proteome</keyword>
<evidence type="ECO:0000256" key="4">
    <source>
        <dbReference type="ARBA" id="ARBA00022692"/>
    </source>
</evidence>
<dbReference type="GO" id="GO:0015658">
    <property type="term" value="F:branched-chain amino acid transmembrane transporter activity"/>
    <property type="evidence" value="ECO:0007669"/>
    <property type="project" value="InterPro"/>
</dbReference>
<protein>
    <submittedName>
        <fullName evidence="10">ABC transporter permease</fullName>
    </submittedName>
</protein>
<feature type="transmembrane region" description="Helical" evidence="9">
    <location>
        <begin position="145"/>
        <end position="162"/>
    </location>
</feature>
<dbReference type="RefSeq" id="WP_141165757.1">
    <property type="nucleotide sequence ID" value="NZ_VHLH01000005.1"/>
</dbReference>
<evidence type="ECO:0000256" key="6">
    <source>
        <dbReference type="ARBA" id="ARBA00022989"/>
    </source>
</evidence>
<feature type="transmembrane region" description="Helical" evidence="9">
    <location>
        <begin position="190"/>
        <end position="212"/>
    </location>
</feature>
<feature type="transmembrane region" description="Helical" evidence="9">
    <location>
        <begin position="457"/>
        <end position="478"/>
    </location>
</feature>
<feature type="transmembrane region" description="Helical" evidence="9">
    <location>
        <begin position="577"/>
        <end position="595"/>
    </location>
</feature>
<feature type="transmembrane region" description="Helical" evidence="9">
    <location>
        <begin position="334"/>
        <end position="353"/>
    </location>
</feature>
<evidence type="ECO:0000256" key="8">
    <source>
        <dbReference type="ARBA" id="ARBA00037998"/>
    </source>
</evidence>
<evidence type="ECO:0000256" key="1">
    <source>
        <dbReference type="ARBA" id="ARBA00004651"/>
    </source>
</evidence>
<comment type="subcellular location">
    <subcellularLocation>
        <location evidence="1">Cell membrane</location>
        <topology evidence="1">Multi-pass membrane protein</topology>
    </subcellularLocation>
</comment>
<reference evidence="10 11" key="1">
    <citation type="submission" date="2019-06" db="EMBL/GenBank/DDBJ databases">
        <authorList>
            <person name="Li M."/>
        </authorList>
    </citation>
    <scope>NUCLEOTIDE SEQUENCE [LARGE SCALE GENOMIC DNA]</scope>
    <source>
        <strain evidence="10 11">BGMRC6574</strain>
    </source>
</reference>
<feature type="transmembrane region" description="Helical" evidence="9">
    <location>
        <begin position="416"/>
        <end position="437"/>
    </location>
</feature>
<name>A0A506UAS1_9HYPH</name>
<comment type="similarity">
    <text evidence="8">Belongs to the binding-protein-dependent transport system permease family. LivHM subfamily.</text>
</comment>
<gene>
    <name evidence="10" type="ORF">FJU11_04090</name>
</gene>
<feature type="transmembrane region" description="Helical" evidence="9">
    <location>
        <begin position="95"/>
        <end position="116"/>
    </location>
</feature>
<evidence type="ECO:0000256" key="7">
    <source>
        <dbReference type="ARBA" id="ARBA00023136"/>
    </source>
</evidence>
<feature type="transmembrane region" description="Helical" evidence="9">
    <location>
        <begin position="224"/>
        <end position="250"/>
    </location>
</feature>
<comment type="caution">
    <text evidence="10">The sequence shown here is derived from an EMBL/GenBank/DDBJ whole genome shotgun (WGS) entry which is preliminary data.</text>
</comment>
<feature type="transmembrane region" description="Helical" evidence="9">
    <location>
        <begin position="256"/>
        <end position="279"/>
    </location>
</feature>
<evidence type="ECO:0000256" key="2">
    <source>
        <dbReference type="ARBA" id="ARBA00022448"/>
    </source>
</evidence>
<dbReference type="InterPro" id="IPR043428">
    <property type="entry name" value="LivM-like"/>
</dbReference>
<keyword evidence="3" id="KW-1003">Cell membrane</keyword>
<feature type="transmembrane region" description="Helical" evidence="9">
    <location>
        <begin position="547"/>
        <end position="570"/>
    </location>
</feature>
<proteinExistence type="inferred from homology"/>
<dbReference type="Pfam" id="PF02653">
    <property type="entry name" value="BPD_transp_2"/>
    <property type="match status" value="2"/>
</dbReference>
<dbReference type="PANTHER" id="PTHR11795:SF442">
    <property type="entry name" value="ABC TRANSPORTER ATP-BINDING PROTEIN"/>
    <property type="match status" value="1"/>
</dbReference>
<dbReference type="Proteomes" id="UP000320314">
    <property type="component" value="Unassembled WGS sequence"/>
</dbReference>
<dbReference type="GO" id="GO:0005886">
    <property type="term" value="C:plasma membrane"/>
    <property type="evidence" value="ECO:0007669"/>
    <property type="project" value="UniProtKB-SubCell"/>
</dbReference>
<feature type="transmembrane region" description="Helical" evidence="9">
    <location>
        <begin position="37"/>
        <end position="54"/>
    </location>
</feature>
<dbReference type="CDD" id="cd06582">
    <property type="entry name" value="TM_PBP1_LivH_like"/>
    <property type="match status" value="1"/>
</dbReference>
<dbReference type="CDD" id="cd06581">
    <property type="entry name" value="TM_PBP1_LivM_like"/>
    <property type="match status" value="1"/>
</dbReference>
<dbReference type="EMBL" id="VHLH01000005">
    <property type="protein sequence ID" value="TPW30618.1"/>
    <property type="molecule type" value="Genomic_DNA"/>
</dbReference>
<keyword evidence="2" id="KW-0813">Transport</keyword>
<keyword evidence="7 9" id="KW-0472">Membrane</keyword>
<feature type="transmembrane region" description="Helical" evidence="9">
    <location>
        <begin position="508"/>
        <end position="527"/>
    </location>
</feature>
<organism evidence="10 11">
    <name type="scientific">Pararhizobium mangrovi</name>
    <dbReference type="NCBI Taxonomy" id="2590452"/>
    <lineage>
        <taxon>Bacteria</taxon>
        <taxon>Pseudomonadati</taxon>
        <taxon>Pseudomonadota</taxon>
        <taxon>Alphaproteobacteria</taxon>
        <taxon>Hyphomicrobiales</taxon>
        <taxon>Rhizobiaceae</taxon>
        <taxon>Rhizobium/Agrobacterium group</taxon>
        <taxon>Pararhizobium</taxon>
    </lineage>
</organism>
<feature type="transmembrane region" description="Helical" evidence="9">
    <location>
        <begin position="388"/>
        <end position="409"/>
    </location>
</feature>
<evidence type="ECO:0000256" key="9">
    <source>
        <dbReference type="SAM" id="Phobius"/>
    </source>
</evidence>
<sequence length="629" mass="66321">MGFFVAQLLTGMANAGALFLVASGLSIIFGVTRVVNFAHGSFYMLGAYIAYTLMSHLPGAIGFWSAIVLTGIAVGLIGLLVEIVVLKPIYRAPELYQLVATFGVILVIQDAVRYVWGPEDLIGPRAPGFGGVVSIFGQSVPTYDLVLIALSLVVLAALWALFNKTRIGVLIRAATQDREMVGALGVNQTLLFSAVFFLGSFLAGIGGAAQLPKGGADLTMDLNIITAVFVVVVIGGMGSIFGAFMASVLISELQVFGVQLLPQSTLVLMFVVMAIILVVRPQGLFGRPDAAVYQGNSAMVPKPLKPLGLAGKLVGAAILAFLAFIPFYGDNFLVFLFSDIIIFCLFAASLHFILGIGGMASFGHAAYYGGGAYVAALLVQYLQTPMELAIVLAPLGAGFLALIIGWFCVRLSGVYFAMLTLAFAQVVWSVVVQWTSLTGGTDGILNIWPSDWASDPSVFYYVVLVVGAGGIIALRAMAHTPFGYALRGTRDSSLRAEAIGIHVRRVQLLAFAFAGAMAGLAGALFVFAKGSIFPTELAISRSFDALIMVFFGGVQSLGGPIAGASVFTLLQDWLSDFTYWQLLLGVAIIAVVILSPRGITGLLETTGRIGDRFRTATGSNAEVAGKEAR</sequence>
<feature type="transmembrane region" description="Helical" evidence="9">
    <location>
        <begin position="61"/>
        <end position="83"/>
    </location>
</feature>
<keyword evidence="4 9" id="KW-0812">Transmembrane</keyword>
<dbReference type="InterPro" id="IPR052157">
    <property type="entry name" value="BCAA_transport_permease"/>
</dbReference>
<dbReference type="GO" id="GO:0006865">
    <property type="term" value="P:amino acid transport"/>
    <property type="evidence" value="ECO:0007669"/>
    <property type="project" value="UniProtKB-KW"/>
</dbReference>
<dbReference type="AlphaFoldDB" id="A0A506UAS1"/>